<dbReference type="Pfam" id="PF00664">
    <property type="entry name" value="ABC_membrane"/>
    <property type="match status" value="1"/>
</dbReference>
<evidence type="ECO:0000259" key="9">
    <source>
        <dbReference type="PROSITE" id="PS50893"/>
    </source>
</evidence>
<dbReference type="PROSITE" id="PS00211">
    <property type="entry name" value="ABC_TRANSPORTER_1"/>
    <property type="match status" value="1"/>
</dbReference>
<dbReference type="OrthoDB" id="9771903at2"/>
<sequence>MKKMKNKKRNEFVKQRLWRYAKGESKSLSIGLFLSVVRTALEIIGPMIIGYILNNYIKLDMDIRDFMAIAKLLLLYLVIYVLCGLFSNLALISFEQAANKISFSVQKDVYKHVTKLPISYFDNLPAGNIVSRITNDTNRLKTMFQLILADMTTSGIMIICIYGMILVVSFPVAILFLTLVPIIYIVFKDLRHKTWKYTTLNRSYVGAINASINENIQNMEIIQVYNKENHIKEEFDHINKNIFKTGLEVTKVRSYGGFRAIDALSYVGTILVLLYFGMGKITGAYAVTIGSMYISIDYVTKIFNNIKTVVSRFGELEQSYASASHVFDLLRLEPMEELPEKLTEVKGDVRFEGVYFGYGESDVLKGIDFEVKSGESIAFVGSTGSGKSTIVNLLLNFYCPRLGNIYIDGKNTKDINRNSLREQMAVVLQDPFIFETDIKGNVGLDEGFSDAEIEKALMDVGAESIVKRGIHEKIFEKGNDFSQGEKQLISFARAYIRKPRILILDEATSNIDTETEKIIQKGIQKLRENCTTFIIAHRLSTIKDVDKIIVLNKGKIIERGNHKSLMEQDGFYKNMYDEQMRNQ</sequence>
<evidence type="ECO:0000259" key="10">
    <source>
        <dbReference type="PROSITE" id="PS50929"/>
    </source>
</evidence>
<dbReference type="PANTHER" id="PTHR24221:SF430">
    <property type="entry name" value="MULTIDRUG RESISTANCE ABC TRANSPORTER ATP-BINDING_PERMEASE PROTEIN YHEH-RELATED"/>
    <property type="match status" value="1"/>
</dbReference>
<dbReference type="InterPro" id="IPR011527">
    <property type="entry name" value="ABC1_TM_dom"/>
</dbReference>
<dbReference type="SUPFAM" id="SSF90123">
    <property type="entry name" value="ABC transporter transmembrane region"/>
    <property type="match status" value="1"/>
</dbReference>
<dbReference type="PROSITE" id="PS50893">
    <property type="entry name" value="ABC_TRANSPORTER_2"/>
    <property type="match status" value="1"/>
</dbReference>
<name>A0A366I8G1_9FIRM</name>
<comment type="caution">
    <text evidence="11">The sequence shown here is derived from an EMBL/GenBank/DDBJ whole genome shotgun (WGS) entry which is preliminary data.</text>
</comment>
<dbReference type="GO" id="GO:0016887">
    <property type="term" value="F:ATP hydrolysis activity"/>
    <property type="evidence" value="ECO:0007669"/>
    <property type="project" value="InterPro"/>
</dbReference>
<feature type="transmembrane region" description="Helical" evidence="8">
    <location>
        <begin position="260"/>
        <end position="278"/>
    </location>
</feature>
<proteinExistence type="predicted"/>
<dbReference type="GO" id="GO:0005524">
    <property type="term" value="F:ATP binding"/>
    <property type="evidence" value="ECO:0007669"/>
    <property type="project" value="UniProtKB-KW"/>
</dbReference>
<comment type="subcellular location">
    <subcellularLocation>
        <location evidence="1">Cell membrane</location>
        <topology evidence="1">Multi-pass membrane protein</topology>
    </subcellularLocation>
</comment>
<dbReference type="AlphaFoldDB" id="A0A366I8G1"/>
<evidence type="ECO:0000256" key="8">
    <source>
        <dbReference type="SAM" id="Phobius"/>
    </source>
</evidence>
<dbReference type="InterPro" id="IPR003439">
    <property type="entry name" value="ABC_transporter-like_ATP-bd"/>
</dbReference>
<dbReference type="CDD" id="cd18544">
    <property type="entry name" value="ABC_6TM_TmrA_like"/>
    <property type="match status" value="1"/>
</dbReference>
<dbReference type="EMBL" id="QNRX01000007">
    <property type="protein sequence ID" value="RBP65302.1"/>
    <property type="molecule type" value="Genomic_DNA"/>
</dbReference>
<dbReference type="Proteomes" id="UP000253490">
    <property type="component" value="Unassembled WGS sequence"/>
</dbReference>
<evidence type="ECO:0000256" key="5">
    <source>
        <dbReference type="ARBA" id="ARBA00022840"/>
    </source>
</evidence>
<feature type="transmembrane region" description="Helical" evidence="8">
    <location>
        <begin position="73"/>
        <end position="94"/>
    </location>
</feature>
<evidence type="ECO:0000256" key="6">
    <source>
        <dbReference type="ARBA" id="ARBA00022989"/>
    </source>
</evidence>
<feature type="transmembrane region" description="Helical" evidence="8">
    <location>
        <begin position="170"/>
        <end position="187"/>
    </location>
</feature>
<keyword evidence="3 8" id="KW-0812">Transmembrane</keyword>
<dbReference type="GO" id="GO:0005737">
    <property type="term" value="C:cytoplasm"/>
    <property type="evidence" value="ECO:0007669"/>
    <property type="project" value="UniProtKB-ARBA"/>
</dbReference>
<accession>A0A366I8G1</accession>
<organism evidence="11 12">
    <name type="scientific">Alkalibaculum bacchi</name>
    <dbReference type="NCBI Taxonomy" id="645887"/>
    <lineage>
        <taxon>Bacteria</taxon>
        <taxon>Bacillati</taxon>
        <taxon>Bacillota</taxon>
        <taxon>Clostridia</taxon>
        <taxon>Eubacteriales</taxon>
        <taxon>Eubacteriaceae</taxon>
        <taxon>Alkalibaculum</taxon>
    </lineage>
</organism>
<evidence type="ECO:0000313" key="11">
    <source>
        <dbReference type="EMBL" id="RBP65302.1"/>
    </source>
</evidence>
<keyword evidence="12" id="KW-1185">Reference proteome</keyword>
<evidence type="ECO:0000256" key="3">
    <source>
        <dbReference type="ARBA" id="ARBA00022692"/>
    </source>
</evidence>
<feature type="domain" description="ABC transporter" evidence="9">
    <location>
        <begin position="349"/>
        <end position="578"/>
    </location>
</feature>
<dbReference type="Gene3D" id="1.20.1560.10">
    <property type="entry name" value="ABC transporter type 1, transmembrane domain"/>
    <property type="match status" value="1"/>
</dbReference>
<dbReference type="FunFam" id="3.40.50.300:FF:000604">
    <property type="entry name" value="ABC transporter B family member 28"/>
    <property type="match status" value="1"/>
</dbReference>
<dbReference type="PANTHER" id="PTHR24221">
    <property type="entry name" value="ATP-BINDING CASSETTE SUB-FAMILY B"/>
    <property type="match status" value="1"/>
</dbReference>
<dbReference type="SUPFAM" id="SSF52540">
    <property type="entry name" value="P-loop containing nucleoside triphosphate hydrolases"/>
    <property type="match status" value="1"/>
</dbReference>
<reference evidence="11 12" key="1">
    <citation type="submission" date="2018-06" db="EMBL/GenBank/DDBJ databases">
        <title>Genomic Encyclopedia of Type Strains, Phase IV (KMG-IV): sequencing the most valuable type-strain genomes for metagenomic binning, comparative biology and taxonomic classification.</title>
        <authorList>
            <person name="Goeker M."/>
        </authorList>
    </citation>
    <scope>NUCLEOTIDE SEQUENCE [LARGE SCALE GENOMIC DNA]</scope>
    <source>
        <strain evidence="11 12">DSM 22112</strain>
    </source>
</reference>
<feature type="transmembrane region" description="Helical" evidence="8">
    <location>
        <begin position="142"/>
        <end position="164"/>
    </location>
</feature>
<protein>
    <submittedName>
        <fullName evidence="11">ATP-binding cassette subfamily B protein</fullName>
    </submittedName>
</protein>
<dbReference type="InterPro" id="IPR027417">
    <property type="entry name" value="P-loop_NTPase"/>
</dbReference>
<keyword evidence="5 11" id="KW-0067">ATP-binding</keyword>
<dbReference type="Gene3D" id="3.40.50.300">
    <property type="entry name" value="P-loop containing nucleotide triphosphate hydrolases"/>
    <property type="match status" value="1"/>
</dbReference>
<evidence type="ECO:0000256" key="2">
    <source>
        <dbReference type="ARBA" id="ARBA00022448"/>
    </source>
</evidence>
<keyword evidence="7 8" id="KW-0472">Membrane</keyword>
<dbReference type="InterPro" id="IPR017871">
    <property type="entry name" value="ABC_transporter-like_CS"/>
</dbReference>
<keyword evidence="2" id="KW-0813">Transport</keyword>
<dbReference type="InterPro" id="IPR003593">
    <property type="entry name" value="AAA+_ATPase"/>
</dbReference>
<feature type="transmembrane region" description="Helical" evidence="8">
    <location>
        <begin position="28"/>
        <end position="53"/>
    </location>
</feature>
<evidence type="ECO:0000256" key="4">
    <source>
        <dbReference type="ARBA" id="ARBA00022741"/>
    </source>
</evidence>
<dbReference type="GO" id="GO:0034040">
    <property type="term" value="F:ATPase-coupled lipid transmembrane transporter activity"/>
    <property type="evidence" value="ECO:0007669"/>
    <property type="project" value="TreeGrafter"/>
</dbReference>
<dbReference type="InterPro" id="IPR039421">
    <property type="entry name" value="Type_1_exporter"/>
</dbReference>
<dbReference type="InterPro" id="IPR036640">
    <property type="entry name" value="ABC1_TM_sf"/>
</dbReference>
<dbReference type="GO" id="GO:0005886">
    <property type="term" value="C:plasma membrane"/>
    <property type="evidence" value="ECO:0007669"/>
    <property type="project" value="UniProtKB-SubCell"/>
</dbReference>
<evidence type="ECO:0000256" key="7">
    <source>
        <dbReference type="ARBA" id="ARBA00023136"/>
    </source>
</evidence>
<dbReference type="PROSITE" id="PS50929">
    <property type="entry name" value="ABC_TM1F"/>
    <property type="match status" value="1"/>
</dbReference>
<dbReference type="Pfam" id="PF00005">
    <property type="entry name" value="ABC_tran"/>
    <property type="match status" value="1"/>
</dbReference>
<dbReference type="RefSeq" id="WP_113920431.1">
    <property type="nucleotide sequence ID" value="NZ_QNRX01000007.1"/>
</dbReference>
<evidence type="ECO:0000313" key="12">
    <source>
        <dbReference type="Proteomes" id="UP000253490"/>
    </source>
</evidence>
<keyword evidence="6 8" id="KW-1133">Transmembrane helix</keyword>
<feature type="domain" description="ABC transmembrane type-1" evidence="10">
    <location>
        <begin position="30"/>
        <end position="318"/>
    </location>
</feature>
<keyword evidence="4" id="KW-0547">Nucleotide-binding</keyword>
<evidence type="ECO:0000256" key="1">
    <source>
        <dbReference type="ARBA" id="ARBA00004651"/>
    </source>
</evidence>
<dbReference type="SMART" id="SM00382">
    <property type="entry name" value="AAA"/>
    <property type="match status" value="1"/>
</dbReference>
<gene>
    <name evidence="11" type="ORF">DES36_10739</name>
</gene>
<dbReference type="GO" id="GO:0140359">
    <property type="term" value="F:ABC-type transporter activity"/>
    <property type="evidence" value="ECO:0007669"/>
    <property type="project" value="InterPro"/>
</dbReference>